<dbReference type="PANTHER" id="PTHR35578">
    <property type="entry name" value="PROLINE-RICH TRANSMEMBRANE PROTEIN 4-RELATED"/>
    <property type="match status" value="1"/>
</dbReference>
<feature type="compositionally biased region" description="Polar residues" evidence="1">
    <location>
        <begin position="245"/>
        <end position="261"/>
    </location>
</feature>
<evidence type="ECO:0000256" key="2">
    <source>
        <dbReference type="SAM" id="Phobius"/>
    </source>
</evidence>
<name>A0A9Q0S0H9_9DIPT</name>
<feature type="compositionally biased region" description="Low complexity" evidence="1">
    <location>
        <begin position="887"/>
        <end position="896"/>
    </location>
</feature>
<feature type="region of interest" description="Disordered" evidence="1">
    <location>
        <begin position="733"/>
        <end position="766"/>
    </location>
</feature>
<keyword evidence="2" id="KW-1133">Transmembrane helix</keyword>
<feature type="compositionally biased region" description="Low complexity" evidence="1">
    <location>
        <begin position="809"/>
        <end position="823"/>
    </location>
</feature>
<feature type="compositionally biased region" description="Basic and acidic residues" evidence="1">
    <location>
        <begin position="278"/>
        <end position="288"/>
    </location>
</feature>
<gene>
    <name evidence="3" type="ORF">Bhyg_05955</name>
</gene>
<feature type="compositionally biased region" description="Polar residues" evidence="1">
    <location>
        <begin position="606"/>
        <end position="626"/>
    </location>
</feature>
<feature type="compositionally biased region" description="Polar residues" evidence="1">
    <location>
        <begin position="860"/>
        <end position="871"/>
    </location>
</feature>
<proteinExistence type="predicted"/>
<feature type="region of interest" description="Disordered" evidence="1">
    <location>
        <begin position="606"/>
        <end position="644"/>
    </location>
</feature>
<feature type="transmembrane region" description="Helical" evidence="2">
    <location>
        <begin position="447"/>
        <end position="471"/>
    </location>
</feature>
<evidence type="ECO:0000256" key="1">
    <source>
        <dbReference type="SAM" id="MobiDB-lite"/>
    </source>
</evidence>
<sequence length="1003" mass="110709">MASNKKMCDKTVQRHNSRTIRPSLAMLLFGENSCGKYHRHKRNKFKPQTDKSDSDASDTIPSSLSVVTKPSAQPLTSNRYRSFITYSYHSLCCVVVCILLALLTIQTDCANGLLMDSSAINGDGDVNFGVSGSGSASSGNTGGLYLDKIGNLEKSIAAVFNKVAYGSTTTKRSIPDNVFVPSLTTVPTPPLTTYRYRDREKESQDDKNHHQQQINLYHRNYEFDLERDHALPTSAPNADILKTIQQQHEQASHPQVTPTNSDSRKKALNTPADKNKHKLDSNGNERSENGNSSDAVPNSGVFHFPSISRILSGSNGRKEVVPEVLLRSVTARPNYQVPSGSVEQTSVAGTNNKDNGNLNQNRQDDDENDGLSVEDDGEDDAEEDDFDMFEQDISPEEPKPQPNQQTNKQSVTKSTQSPYHDNDSVYSTQIIQNLANNYIHGYQNLSYAIHITIATALLFVLLAILQVYGAISIPTTRKLISSATEIDWLQCGYQFSLRLIEIAIISLLSWVTGLKTGASKVMQREKGMETHNVSGFALFPCTSSSSQEHFETDYPAICNANTNLHTYTMRTGKPIYDDNFALNSLGMDNPVPQQAAGREAVSDFQVPNSNDFTRTYETSSARSSTHASERQATDGEFLNDSGAMPDHYENPDFELRPSTRGGHHQLVMDNCYAEPVGNEHSGNERYDDRDNGQQNFDFQNFEKPTFERPTAMVPINSGTEFRASKNLKAMKNSNANNLNHLDRQHYDNPERRSSNSNHSFATGGRTLNNLNYNGAGHGSNSFDRRGIRKSGTLNNIGAVHGRGNGANNGGTSSSSNSSGRASGVQTLSSRGQDHHHLQRNITGRTSQQQQRKDRHRSSIERSSTSHLSSGYSMMGEDSYGGGRQLDSASNASSDGGSCSGGSAVGMRPCYQPERQHFKQMHRQHDINGGSSDAQNSGDSATSGSMLVAEHGFVRFRALDDMGILKHSPEFIKKIEMKTIEPFSNMDYCLYIKLKVLYLYIVKH</sequence>
<feature type="compositionally biased region" description="Polar residues" evidence="1">
    <location>
        <begin position="754"/>
        <end position="766"/>
    </location>
</feature>
<feature type="compositionally biased region" description="Basic and acidic residues" evidence="1">
    <location>
        <begin position="740"/>
        <end position="753"/>
    </location>
</feature>
<keyword evidence="4" id="KW-1185">Reference proteome</keyword>
<feature type="compositionally biased region" description="Polar residues" evidence="1">
    <location>
        <begin position="839"/>
        <end position="849"/>
    </location>
</feature>
<feature type="region of interest" description="Disordered" evidence="1">
    <location>
        <begin position="189"/>
        <end position="211"/>
    </location>
</feature>
<dbReference type="OrthoDB" id="10066605at2759"/>
<dbReference type="PANTHER" id="PTHR35578:SF6">
    <property type="entry name" value="PROLINE-RICH TRANSMEMBRANE PROTEIN 4"/>
    <property type="match status" value="1"/>
</dbReference>
<feature type="region of interest" description="Disordered" evidence="1">
    <location>
        <begin position="245"/>
        <end position="298"/>
    </location>
</feature>
<reference evidence="3" key="1">
    <citation type="submission" date="2022-07" db="EMBL/GenBank/DDBJ databases">
        <authorList>
            <person name="Trinca V."/>
            <person name="Uliana J.V.C."/>
            <person name="Torres T.T."/>
            <person name="Ward R.J."/>
            <person name="Monesi N."/>
        </authorList>
    </citation>
    <scope>NUCLEOTIDE SEQUENCE</scope>
    <source>
        <strain evidence="3">HSMRA1968</strain>
        <tissue evidence="3">Whole embryos</tissue>
    </source>
</reference>
<feature type="compositionally biased region" description="Polar residues" evidence="1">
    <location>
        <begin position="410"/>
        <end position="421"/>
    </location>
</feature>
<feature type="region of interest" description="Disordered" evidence="1">
    <location>
        <begin position="335"/>
        <end position="421"/>
    </location>
</feature>
<feature type="compositionally biased region" description="Basic and acidic residues" evidence="1">
    <location>
        <begin position="195"/>
        <end position="209"/>
    </location>
</feature>
<feature type="region of interest" description="Disordered" evidence="1">
    <location>
        <begin position="40"/>
        <end position="62"/>
    </location>
</feature>
<keyword evidence="2" id="KW-0472">Membrane</keyword>
<dbReference type="Proteomes" id="UP001151699">
    <property type="component" value="Chromosome B"/>
</dbReference>
<comment type="caution">
    <text evidence="3">The sequence shown here is derived from an EMBL/GenBank/DDBJ whole genome shotgun (WGS) entry which is preliminary data.</text>
</comment>
<feature type="compositionally biased region" description="Acidic residues" evidence="1">
    <location>
        <begin position="364"/>
        <end position="395"/>
    </location>
</feature>
<evidence type="ECO:0000313" key="3">
    <source>
        <dbReference type="EMBL" id="KAJ6641022.1"/>
    </source>
</evidence>
<feature type="region of interest" description="Disordered" evidence="1">
    <location>
        <begin position="793"/>
        <end position="907"/>
    </location>
</feature>
<dbReference type="InterPro" id="IPR052836">
    <property type="entry name" value="PRRT_domain-containing"/>
</dbReference>
<feature type="compositionally biased region" description="Polar residues" evidence="1">
    <location>
        <begin position="335"/>
        <end position="361"/>
    </location>
</feature>
<keyword evidence="2" id="KW-0812">Transmembrane</keyword>
<dbReference type="AlphaFoldDB" id="A0A9Q0S0H9"/>
<feature type="transmembrane region" description="Helical" evidence="2">
    <location>
        <begin position="83"/>
        <end position="105"/>
    </location>
</feature>
<accession>A0A9Q0S0H9</accession>
<dbReference type="EMBL" id="WJQU01000002">
    <property type="protein sequence ID" value="KAJ6641022.1"/>
    <property type="molecule type" value="Genomic_DNA"/>
</dbReference>
<protein>
    <submittedName>
        <fullName evidence="3">Uncharacterized protein</fullName>
    </submittedName>
</protein>
<organism evidence="3 4">
    <name type="scientific">Pseudolycoriella hygida</name>
    <dbReference type="NCBI Taxonomy" id="35572"/>
    <lineage>
        <taxon>Eukaryota</taxon>
        <taxon>Metazoa</taxon>
        <taxon>Ecdysozoa</taxon>
        <taxon>Arthropoda</taxon>
        <taxon>Hexapoda</taxon>
        <taxon>Insecta</taxon>
        <taxon>Pterygota</taxon>
        <taxon>Neoptera</taxon>
        <taxon>Endopterygota</taxon>
        <taxon>Diptera</taxon>
        <taxon>Nematocera</taxon>
        <taxon>Sciaroidea</taxon>
        <taxon>Sciaridae</taxon>
        <taxon>Pseudolycoriella</taxon>
    </lineage>
</organism>
<evidence type="ECO:0000313" key="4">
    <source>
        <dbReference type="Proteomes" id="UP001151699"/>
    </source>
</evidence>